<name>A0ABX9CAF1_9ACTN</name>
<evidence type="ECO:0000313" key="2">
    <source>
        <dbReference type="Proteomes" id="UP000249334"/>
    </source>
</evidence>
<dbReference type="Proteomes" id="UP000249334">
    <property type="component" value="Unassembled WGS sequence"/>
</dbReference>
<reference evidence="1 2" key="1">
    <citation type="submission" date="2018-03" db="EMBL/GenBank/DDBJ databases">
        <title>Genomic framework for the identification of Micromonospora saelicesensis and Micromonospora noduli.</title>
        <authorList>
            <person name="Riesco R."/>
            <person name="Trujillo M.E."/>
        </authorList>
    </citation>
    <scope>NUCLEOTIDE SEQUENCE [LARGE SCALE GENOMIC DNA]</scope>
    <source>
        <strain evidence="1 2">GAR05</strain>
    </source>
</reference>
<gene>
    <name evidence="1" type="ORF">GAR05_06151</name>
</gene>
<protein>
    <submittedName>
        <fullName evidence="1">Uncharacterized protein</fullName>
    </submittedName>
</protein>
<sequence>MARVKQPYDERRWVPWLGREVDPGEIVEVPDGDLPSYLEAGWSAAQDKETKKVVEKLDKATTGEES</sequence>
<evidence type="ECO:0000313" key="1">
    <source>
        <dbReference type="EMBL" id="RAN92659.1"/>
    </source>
</evidence>
<proteinExistence type="predicted"/>
<keyword evidence="2" id="KW-1185">Reference proteome</keyword>
<organism evidence="1 2">
    <name type="scientific">Micromonospora saelicesensis</name>
    <dbReference type="NCBI Taxonomy" id="285676"/>
    <lineage>
        <taxon>Bacteria</taxon>
        <taxon>Bacillati</taxon>
        <taxon>Actinomycetota</taxon>
        <taxon>Actinomycetes</taxon>
        <taxon>Micromonosporales</taxon>
        <taxon>Micromonosporaceae</taxon>
        <taxon>Micromonospora</taxon>
    </lineage>
</organism>
<dbReference type="RefSeq" id="WP_146755550.1">
    <property type="nucleotide sequence ID" value="NZ_PXXW01000055.1"/>
</dbReference>
<dbReference type="EMBL" id="PXXW01000055">
    <property type="protein sequence ID" value="RAN92659.1"/>
    <property type="molecule type" value="Genomic_DNA"/>
</dbReference>
<comment type="caution">
    <text evidence="1">The sequence shown here is derived from an EMBL/GenBank/DDBJ whole genome shotgun (WGS) entry which is preliminary data.</text>
</comment>
<accession>A0ABX9CAF1</accession>